<dbReference type="GO" id="GO:0016020">
    <property type="term" value="C:membrane"/>
    <property type="evidence" value="ECO:0007669"/>
    <property type="project" value="UniProtKB-SubCell"/>
</dbReference>
<dbReference type="InterPro" id="IPR006603">
    <property type="entry name" value="PQ-loop_rpt"/>
</dbReference>
<dbReference type="OrthoDB" id="292213at2759"/>
<proteinExistence type="predicted"/>
<feature type="transmembrane region" description="Helical" evidence="6">
    <location>
        <begin position="66"/>
        <end position="87"/>
    </location>
</feature>
<evidence type="ECO:0000256" key="6">
    <source>
        <dbReference type="SAM" id="Phobius"/>
    </source>
</evidence>
<dbReference type="STRING" id="1745343.A0A2J6Q5S1"/>
<keyword evidence="4 6" id="KW-0472">Membrane</keyword>
<dbReference type="InterPro" id="IPR052241">
    <property type="entry name" value="SLC66/Scramblase_ANY1"/>
</dbReference>
<dbReference type="GO" id="GO:0005829">
    <property type="term" value="C:cytosol"/>
    <property type="evidence" value="ECO:0007669"/>
    <property type="project" value="GOC"/>
</dbReference>
<keyword evidence="8" id="KW-1185">Reference proteome</keyword>
<dbReference type="Proteomes" id="UP000235672">
    <property type="component" value="Unassembled WGS sequence"/>
</dbReference>
<dbReference type="FunFam" id="1.20.1280.290:FF:000005">
    <property type="entry name" value="PQ-loop repeat-containing protein 1"/>
    <property type="match status" value="1"/>
</dbReference>
<sequence>MGIVSFITGFVAPIFIIISPITSYADQTYSIHRTKSSAGFSLDITLIMLVASMLRVFYYPGARFDVALLIQAFIMIVIQLVLLKVALDHRPAPSSKGGEASVPFAGARDREFEIPRPYNFWQWRSHKPYWQFLLYLFITLLALELLISPIPTLYSLYSASLGAIGLSIEATLPLPQILSNYRSRSCKGFRVSVLASWIAGDMMKMFWFFTATSEIPWAFKLCGIFQMCCDLFLGFQYFVYGDGESGKVVKEHALGQGMEMRMNGHSNGPRARTPAGEKDAYLED</sequence>
<keyword evidence="2 6" id="KW-0812">Transmembrane</keyword>
<evidence type="ECO:0000256" key="2">
    <source>
        <dbReference type="ARBA" id="ARBA00022692"/>
    </source>
</evidence>
<comment type="subcellular location">
    <subcellularLocation>
        <location evidence="1">Membrane</location>
        <topology evidence="1">Multi-pass membrane protein</topology>
    </subcellularLocation>
</comment>
<evidence type="ECO:0000256" key="1">
    <source>
        <dbReference type="ARBA" id="ARBA00004141"/>
    </source>
</evidence>
<feature type="transmembrane region" description="Helical" evidence="6">
    <location>
        <begin position="132"/>
        <end position="150"/>
    </location>
</feature>
<dbReference type="Gene3D" id="1.20.1280.290">
    <property type="match status" value="2"/>
</dbReference>
<dbReference type="PANTHER" id="PTHR14856:SF9">
    <property type="entry name" value="PQ-LOOP REPEAT-CONTAINING PROTEIN 1"/>
    <property type="match status" value="1"/>
</dbReference>
<feature type="transmembrane region" description="Helical" evidence="6">
    <location>
        <begin position="37"/>
        <end position="60"/>
    </location>
</feature>
<evidence type="ECO:0000256" key="3">
    <source>
        <dbReference type="ARBA" id="ARBA00022989"/>
    </source>
</evidence>
<gene>
    <name evidence="7" type="ORF">NA56DRAFT_118251</name>
</gene>
<feature type="transmembrane region" description="Helical" evidence="6">
    <location>
        <begin position="6"/>
        <end position="25"/>
    </location>
</feature>
<dbReference type="GO" id="GO:0005802">
    <property type="term" value="C:trans-Golgi network"/>
    <property type="evidence" value="ECO:0007669"/>
    <property type="project" value="TreeGrafter"/>
</dbReference>
<evidence type="ECO:0000256" key="4">
    <source>
        <dbReference type="ARBA" id="ARBA00023136"/>
    </source>
</evidence>
<accession>A0A2J6Q5S1</accession>
<evidence type="ECO:0000256" key="5">
    <source>
        <dbReference type="SAM" id="MobiDB-lite"/>
    </source>
</evidence>
<keyword evidence="3 6" id="KW-1133">Transmembrane helix</keyword>
<protein>
    <recommendedName>
        <fullName evidence="9">PQ loop repeat protein</fullName>
    </recommendedName>
</protein>
<evidence type="ECO:0000313" key="7">
    <source>
        <dbReference type="EMBL" id="PMD21626.1"/>
    </source>
</evidence>
<evidence type="ECO:0000313" key="8">
    <source>
        <dbReference type="Proteomes" id="UP000235672"/>
    </source>
</evidence>
<dbReference type="GO" id="GO:0005768">
    <property type="term" value="C:endosome"/>
    <property type="evidence" value="ECO:0007669"/>
    <property type="project" value="TreeGrafter"/>
</dbReference>
<dbReference type="Pfam" id="PF04193">
    <property type="entry name" value="PQ-loop"/>
    <property type="match status" value="1"/>
</dbReference>
<dbReference type="AlphaFoldDB" id="A0A2J6Q5S1"/>
<dbReference type="PANTHER" id="PTHR14856">
    <property type="entry name" value="PQ-LOOP REPEAT-CONTAINING PROTEIN 1-LIKE PROTEIN"/>
    <property type="match status" value="1"/>
</dbReference>
<evidence type="ECO:0008006" key="9">
    <source>
        <dbReference type="Google" id="ProtNLM"/>
    </source>
</evidence>
<dbReference type="GO" id="GO:0045332">
    <property type="term" value="P:phospholipid translocation"/>
    <property type="evidence" value="ECO:0007669"/>
    <property type="project" value="TreeGrafter"/>
</dbReference>
<dbReference type="GO" id="GO:0042147">
    <property type="term" value="P:retrograde transport, endosome to Golgi"/>
    <property type="evidence" value="ECO:0007669"/>
    <property type="project" value="TreeGrafter"/>
</dbReference>
<dbReference type="EMBL" id="KZ613480">
    <property type="protein sequence ID" value="PMD21626.1"/>
    <property type="molecule type" value="Genomic_DNA"/>
</dbReference>
<feature type="compositionally biased region" description="Basic and acidic residues" evidence="5">
    <location>
        <begin position="275"/>
        <end position="284"/>
    </location>
</feature>
<name>A0A2J6Q5S1_9HELO</name>
<organism evidence="7 8">
    <name type="scientific">Hyaloscypha hepaticicola</name>
    <dbReference type="NCBI Taxonomy" id="2082293"/>
    <lineage>
        <taxon>Eukaryota</taxon>
        <taxon>Fungi</taxon>
        <taxon>Dikarya</taxon>
        <taxon>Ascomycota</taxon>
        <taxon>Pezizomycotina</taxon>
        <taxon>Leotiomycetes</taxon>
        <taxon>Helotiales</taxon>
        <taxon>Hyaloscyphaceae</taxon>
        <taxon>Hyaloscypha</taxon>
    </lineage>
</organism>
<reference evidence="7 8" key="1">
    <citation type="submission" date="2016-05" db="EMBL/GenBank/DDBJ databases">
        <title>A degradative enzymes factory behind the ericoid mycorrhizal symbiosis.</title>
        <authorList>
            <consortium name="DOE Joint Genome Institute"/>
            <person name="Martino E."/>
            <person name="Morin E."/>
            <person name="Grelet G."/>
            <person name="Kuo A."/>
            <person name="Kohler A."/>
            <person name="Daghino S."/>
            <person name="Barry K."/>
            <person name="Choi C."/>
            <person name="Cichocki N."/>
            <person name="Clum A."/>
            <person name="Copeland A."/>
            <person name="Hainaut M."/>
            <person name="Haridas S."/>
            <person name="Labutti K."/>
            <person name="Lindquist E."/>
            <person name="Lipzen A."/>
            <person name="Khouja H.-R."/>
            <person name="Murat C."/>
            <person name="Ohm R."/>
            <person name="Olson A."/>
            <person name="Spatafora J."/>
            <person name="Veneault-Fourrey C."/>
            <person name="Henrissat B."/>
            <person name="Grigoriev I."/>
            <person name="Martin F."/>
            <person name="Perotto S."/>
        </authorList>
    </citation>
    <scope>NUCLEOTIDE SEQUENCE [LARGE SCALE GENOMIC DNA]</scope>
    <source>
        <strain evidence="7 8">UAMH 7357</strain>
    </source>
</reference>
<feature type="region of interest" description="Disordered" evidence="5">
    <location>
        <begin position="261"/>
        <end position="284"/>
    </location>
</feature>